<dbReference type="OrthoDB" id="9792692at2"/>
<evidence type="ECO:0000259" key="10">
    <source>
        <dbReference type="Pfam" id="PF18317"/>
    </source>
</evidence>
<dbReference type="InterPro" id="IPR013708">
    <property type="entry name" value="Shikimate_DH-bd_N"/>
</dbReference>
<dbReference type="Pfam" id="PF18317">
    <property type="entry name" value="SDH_C"/>
    <property type="match status" value="1"/>
</dbReference>
<sequence length="290" mass="31738">MTKTRKILGLIGRAVDYSWSPLIHNTASELLDLPYCYTIFNIADPEMIGDALRGAKALGIAGFNVTIPYKKTVVPFLDELSREAATIGAVNTIIIRDGKMTGHNTDIEGFATPLKPYASLIEGNPVSVFGCGGAALAAIEAFRLFFSPRKIMVYARDPEKATAMLDGYEYKELVTICHQRLVEEQLRSCAVMVNATPIGTKGGNNDQTESIVPLDRELIHKGQIVYDMVYNPLDTPLLLEAKRKGATTISGIEMLIGQAALSFALWTGKAMPVEAVKKVIMQEIKQKEND</sequence>
<dbReference type="CDD" id="cd01065">
    <property type="entry name" value="NAD_bind_Shikimate_DH"/>
    <property type="match status" value="1"/>
</dbReference>
<keyword evidence="4 8" id="KW-0521">NADP</keyword>
<feature type="binding site" evidence="8">
    <location>
        <position position="251"/>
    </location>
    <ligand>
        <name>NADP(+)</name>
        <dbReference type="ChEBI" id="CHEBI:58349"/>
    </ligand>
</feature>
<dbReference type="InterPro" id="IPR011342">
    <property type="entry name" value="Shikimate_DH"/>
</dbReference>
<comment type="subunit">
    <text evidence="8">Homodimer.</text>
</comment>
<feature type="binding site" evidence="8">
    <location>
        <position position="228"/>
    </location>
    <ligand>
        <name>NADP(+)</name>
        <dbReference type="ChEBI" id="CHEBI:58349"/>
    </ligand>
</feature>
<evidence type="ECO:0000256" key="5">
    <source>
        <dbReference type="ARBA" id="ARBA00023002"/>
    </source>
</evidence>
<dbReference type="PANTHER" id="PTHR21089:SF1">
    <property type="entry name" value="BIFUNCTIONAL 3-DEHYDROQUINATE DEHYDRATASE_SHIKIMATE DEHYDROGENASE, CHLOROPLASTIC"/>
    <property type="match status" value="1"/>
</dbReference>
<reference evidence="11 12" key="2">
    <citation type="submission" date="2006-07" db="EMBL/GenBank/DDBJ databases">
        <title>Sequencing of the draft genome and assembly of Chlorobium ferroxidans DSM 13031.</title>
        <authorList>
            <consortium name="US DOE Joint Genome Institute (JGI-PGF)"/>
            <person name="Copeland A."/>
            <person name="Lucas S."/>
            <person name="Lapidus A."/>
            <person name="Barry K."/>
            <person name="Glavina del Rio T."/>
            <person name="Dalin E."/>
            <person name="Tice H."/>
            <person name="Bruce D."/>
            <person name="Pitluck S."/>
            <person name="Richardson P."/>
        </authorList>
    </citation>
    <scope>NUCLEOTIDE SEQUENCE [LARGE SCALE GENOMIC DNA]</scope>
    <source>
        <strain evidence="11 12">DSM 13031</strain>
    </source>
</reference>
<evidence type="ECO:0000256" key="6">
    <source>
        <dbReference type="ARBA" id="ARBA00023141"/>
    </source>
</evidence>
<comment type="caution">
    <text evidence="11">The sequence shown here is derived from an EMBL/GenBank/DDBJ whole genome shotgun (WGS) entry which is preliminary data.</text>
</comment>
<dbReference type="Gene3D" id="3.40.50.720">
    <property type="entry name" value="NAD(P)-binding Rossmann-like Domain"/>
    <property type="match status" value="1"/>
</dbReference>
<feature type="binding site" evidence="8">
    <location>
        <begin position="18"/>
        <end position="20"/>
    </location>
    <ligand>
        <name>shikimate</name>
        <dbReference type="ChEBI" id="CHEBI:36208"/>
    </ligand>
</feature>
<dbReference type="EC" id="1.1.1.25" evidence="2 8"/>
<evidence type="ECO:0000259" key="9">
    <source>
        <dbReference type="Pfam" id="PF08501"/>
    </source>
</evidence>
<comment type="catalytic activity">
    <reaction evidence="7 8">
        <text>shikimate + NADP(+) = 3-dehydroshikimate + NADPH + H(+)</text>
        <dbReference type="Rhea" id="RHEA:17737"/>
        <dbReference type="ChEBI" id="CHEBI:15378"/>
        <dbReference type="ChEBI" id="CHEBI:16630"/>
        <dbReference type="ChEBI" id="CHEBI:36208"/>
        <dbReference type="ChEBI" id="CHEBI:57783"/>
        <dbReference type="ChEBI" id="CHEBI:58349"/>
        <dbReference type="EC" id="1.1.1.25"/>
    </reaction>
</comment>
<dbReference type="GO" id="GO:0005829">
    <property type="term" value="C:cytosol"/>
    <property type="evidence" value="ECO:0007669"/>
    <property type="project" value="TreeGrafter"/>
</dbReference>
<dbReference type="SUPFAM" id="SSF51735">
    <property type="entry name" value="NAD(P)-binding Rossmann-fold domains"/>
    <property type="match status" value="1"/>
</dbReference>
<gene>
    <name evidence="8" type="primary">aroE</name>
    <name evidence="11" type="ORF">CferDRAFT_1947</name>
</gene>
<feature type="binding site" evidence="8">
    <location>
        <position position="106"/>
    </location>
    <ligand>
        <name>shikimate</name>
        <dbReference type="ChEBI" id="CHEBI:36208"/>
    </ligand>
</feature>
<evidence type="ECO:0000313" key="11">
    <source>
        <dbReference type="EMBL" id="EAT59940.1"/>
    </source>
</evidence>
<organism evidence="11 12">
    <name type="scientific">Chlorobium ferrooxidans DSM 13031</name>
    <dbReference type="NCBI Taxonomy" id="377431"/>
    <lineage>
        <taxon>Bacteria</taxon>
        <taxon>Pseudomonadati</taxon>
        <taxon>Chlorobiota</taxon>
        <taxon>Chlorobiia</taxon>
        <taxon>Chlorobiales</taxon>
        <taxon>Chlorobiaceae</taxon>
        <taxon>Chlorobium/Pelodictyon group</taxon>
        <taxon>Chlorobium</taxon>
    </lineage>
</organism>
<keyword evidence="12" id="KW-1185">Reference proteome</keyword>
<keyword evidence="6 8" id="KW-0057">Aromatic amino acid biosynthesis</keyword>
<reference evidence="11 12" key="1">
    <citation type="submission" date="2006-07" db="EMBL/GenBank/DDBJ databases">
        <title>Annotation of the draft genome assembly of Chlorobium ferroxidans DSM 13031.</title>
        <authorList>
            <consortium name="US DOE Joint Genome Institute (JGI-ORNL)"/>
            <person name="Larimer F."/>
            <person name="Land M."/>
            <person name="Hauser L."/>
        </authorList>
    </citation>
    <scope>NUCLEOTIDE SEQUENCE [LARGE SCALE GENOMIC DNA]</scope>
    <source>
        <strain evidence="11 12">DSM 13031</strain>
    </source>
</reference>
<dbReference type="InterPro" id="IPR036291">
    <property type="entry name" value="NAD(P)-bd_dom_sf"/>
</dbReference>
<evidence type="ECO:0000256" key="7">
    <source>
        <dbReference type="ARBA" id="ARBA00049442"/>
    </source>
</evidence>
<feature type="binding site" evidence="8">
    <location>
        <position position="91"/>
    </location>
    <ligand>
        <name>shikimate</name>
        <dbReference type="ChEBI" id="CHEBI:36208"/>
    </ligand>
</feature>
<feature type="binding site" evidence="8">
    <location>
        <position position="258"/>
    </location>
    <ligand>
        <name>shikimate</name>
        <dbReference type="ChEBI" id="CHEBI:36208"/>
    </ligand>
</feature>
<dbReference type="InterPro" id="IPR046346">
    <property type="entry name" value="Aminoacid_DH-like_N_sf"/>
</dbReference>
<dbReference type="GO" id="GO:0004764">
    <property type="term" value="F:shikimate 3-dehydrogenase (NADP+) activity"/>
    <property type="evidence" value="ECO:0007669"/>
    <property type="project" value="UniProtKB-UniRule"/>
</dbReference>
<dbReference type="InterPro" id="IPR041121">
    <property type="entry name" value="SDH_C"/>
</dbReference>
<dbReference type="NCBIfam" id="TIGR00507">
    <property type="entry name" value="aroE"/>
    <property type="match status" value="1"/>
</dbReference>
<evidence type="ECO:0000256" key="8">
    <source>
        <dbReference type="HAMAP-Rule" id="MF_00222"/>
    </source>
</evidence>
<evidence type="ECO:0000256" key="4">
    <source>
        <dbReference type="ARBA" id="ARBA00022857"/>
    </source>
</evidence>
<name>Q0YUU6_9CHLB</name>
<evidence type="ECO:0000313" key="12">
    <source>
        <dbReference type="Proteomes" id="UP000004162"/>
    </source>
</evidence>
<dbReference type="EMBL" id="AASE01000001">
    <property type="protein sequence ID" value="EAT59940.1"/>
    <property type="molecule type" value="Genomic_DNA"/>
</dbReference>
<dbReference type="PANTHER" id="PTHR21089">
    <property type="entry name" value="SHIKIMATE DEHYDROGENASE"/>
    <property type="match status" value="1"/>
</dbReference>
<dbReference type="InterPro" id="IPR022893">
    <property type="entry name" value="Shikimate_DH_fam"/>
</dbReference>
<comment type="caution">
    <text evidence="8">Lacks conserved residue(s) required for the propagation of feature annotation.</text>
</comment>
<dbReference type="AlphaFoldDB" id="Q0YUU6"/>
<dbReference type="UniPathway" id="UPA00053">
    <property type="reaction ID" value="UER00087"/>
</dbReference>
<dbReference type="GO" id="GO:0008652">
    <property type="term" value="P:amino acid biosynthetic process"/>
    <property type="evidence" value="ECO:0007669"/>
    <property type="project" value="UniProtKB-KW"/>
</dbReference>
<dbReference type="RefSeq" id="WP_006365212.1">
    <property type="nucleotide sequence ID" value="NZ_AASE01000001.1"/>
</dbReference>
<dbReference type="HAMAP" id="MF_00222">
    <property type="entry name" value="Shikimate_DH_AroE"/>
    <property type="match status" value="1"/>
</dbReference>
<feature type="binding site" evidence="8">
    <location>
        <position position="66"/>
    </location>
    <ligand>
        <name>shikimate</name>
        <dbReference type="ChEBI" id="CHEBI:36208"/>
    </ligand>
</feature>
<feature type="active site" description="Proton acceptor" evidence="8">
    <location>
        <position position="70"/>
    </location>
</feature>
<dbReference type="GO" id="GO:0009423">
    <property type="term" value="P:chorismate biosynthetic process"/>
    <property type="evidence" value="ECO:0007669"/>
    <property type="project" value="UniProtKB-UniRule"/>
</dbReference>
<proteinExistence type="inferred from homology"/>
<dbReference type="NCBIfam" id="NF001319">
    <property type="entry name" value="PRK00258.3-3"/>
    <property type="match status" value="1"/>
</dbReference>
<comment type="similarity">
    <text evidence="8">Belongs to the shikimate dehydrogenase family.</text>
</comment>
<protein>
    <recommendedName>
        <fullName evidence="2 8">Shikimate dehydrogenase (NADP(+))</fullName>
        <shortName evidence="8">SDH</shortName>
        <ecNumber evidence="2 8">1.1.1.25</ecNumber>
    </recommendedName>
</protein>
<dbReference type="GO" id="GO:0009073">
    <property type="term" value="P:aromatic amino acid family biosynthetic process"/>
    <property type="evidence" value="ECO:0007669"/>
    <property type="project" value="UniProtKB-KW"/>
</dbReference>
<dbReference type="SUPFAM" id="SSF53223">
    <property type="entry name" value="Aminoacid dehydrogenase-like, N-terminal domain"/>
    <property type="match status" value="1"/>
</dbReference>
<comment type="function">
    <text evidence="8">Involved in the biosynthesis of the chorismate, which leads to the biosynthesis of aromatic amino acids. Catalyzes the reversible NADPH linked reduction of 3-dehydroshikimate (DHSA) to yield shikimate (SA).</text>
</comment>
<evidence type="ECO:0000256" key="2">
    <source>
        <dbReference type="ARBA" id="ARBA00012962"/>
    </source>
</evidence>
<dbReference type="Pfam" id="PF08501">
    <property type="entry name" value="Shikimate_dh_N"/>
    <property type="match status" value="1"/>
</dbReference>
<keyword evidence="5 8" id="KW-0560">Oxidoreductase</keyword>
<evidence type="ECO:0000256" key="1">
    <source>
        <dbReference type="ARBA" id="ARBA00004871"/>
    </source>
</evidence>
<dbReference type="Gene3D" id="3.40.50.10860">
    <property type="entry name" value="Leucine Dehydrogenase, chain A, domain 1"/>
    <property type="match status" value="1"/>
</dbReference>
<feature type="domain" description="SDH C-terminal" evidence="10">
    <location>
        <begin position="251"/>
        <end position="281"/>
    </location>
</feature>
<keyword evidence="3 8" id="KW-0028">Amino-acid biosynthesis</keyword>
<accession>Q0YUU6</accession>
<dbReference type="Proteomes" id="UP000004162">
    <property type="component" value="Unassembled WGS sequence"/>
</dbReference>
<dbReference type="GO" id="GO:0050661">
    <property type="term" value="F:NADP binding"/>
    <property type="evidence" value="ECO:0007669"/>
    <property type="project" value="InterPro"/>
</dbReference>
<feature type="binding site" evidence="8">
    <location>
        <position position="230"/>
    </location>
    <ligand>
        <name>shikimate</name>
        <dbReference type="ChEBI" id="CHEBI:36208"/>
    </ligand>
</feature>
<feature type="domain" description="Shikimate dehydrogenase substrate binding N-terminal" evidence="9">
    <location>
        <begin position="10"/>
        <end position="93"/>
    </location>
</feature>
<evidence type="ECO:0000256" key="3">
    <source>
        <dbReference type="ARBA" id="ARBA00022605"/>
    </source>
</evidence>
<dbReference type="GO" id="GO:0019632">
    <property type="term" value="P:shikimate metabolic process"/>
    <property type="evidence" value="ECO:0007669"/>
    <property type="project" value="InterPro"/>
</dbReference>
<comment type="pathway">
    <text evidence="1 8">Metabolic intermediate biosynthesis; chorismate biosynthesis; chorismate from D-erythrose 4-phosphate and phosphoenolpyruvate: step 4/7.</text>
</comment>